<dbReference type="PANTHER" id="PTHR43685">
    <property type="entry name" value="GLYCOSYLTRANSFERASE"/>
    <property type="match status" value="1"/>
</dbReference>
<accession>A0A061QIN6</accession>
<dbReference type="SUPFAM" id="SSF49899">
    <property type="entry name" value="Concanavalin A-like lectins/glucanases"/>
    <property type="match status" value="1"/>
</dbReference>
<dbReference type="AlphaFoldDB" id="A0A061QIN6"/>
<dbReference type="InterPro" id="IPR013320">
    <property type="entry name" value="ConA-like_dom_sf"/>
</dbReference>
<dbReference type="GO" id="GO:0016740">
    <property type="term" value="F:transferase activity"/>
    <property type="evidence" value="ECO:0007669"/>
    <property type="project" value="UniProtKB-KW"/>
</dbReference>
<feature type="domain" description="Glycosyltransferase 2-like" evidence="1">
    <location>
        <begin position="456"/>
        <end position="586"/>
    </location>
</feature>
<protein>
    <submittedName>
        <fullName evidence="2">Glycosyl transferase</fullName>
    </submittedName>
</protein>
<dbReference type="InterPro" id="IPR050834">
    <property type="entry name" value="Glycosyltransf_2"/>
</dbReference>
<evidence type="ECO:0000259" key="1">
    <source>
        <dbReference type="Pfam" id="PF00535"/>
    </source>
</evidence>
<name>A0A061QIN6_9CHLO</name>
<dbReference type="SUPFAM" id="SSF53448">
    <property type="entry name" value="Nucleotide-diphospho-sugar transferases"/>
    <property type="match status" value="1"/>
</dbReference>
<dbReference type="CDD" id="cd00761">
    <property type="entry name" value="Glyco_tranf_GTA_type"/>
    <property type="match status" value="1"/>
</dbReference>
<dbReference type="PANTHER" id="PTHR43685:SF2">
    <property type="entry name" value="GLYCOSYLTRANSFERASE 2-LIKE DOMAIN-CONTAINING PROTEIN"/>
    <property type="match status" value="1"/>
</dbReference>
<dbReference type="EMBL" id="GBEZ01027755">
    <property type="protein sequence ID" value="JAC59593.1"/>
    <property type="molecule type" value="Transcribed_RNA"/>
</dbReference>
<dbReference type="Gene3D" id="3.90.550.10">
    <property type="entry name" value="Spore Coat Polysaccharide Biosynthesis Protein SpsA, Chain A"/>
    <property type="match status" value="1"/>
</dbReference>
<evidence type="ECO:0000313" key="2">
    <source>
        <dbReference type="EMBL" id="JAC59593.1"/>
    </source>
</evidence>
<proteinExistence type="predicted"/>
<dbReference type="InterPro" id="IPR001173">
    <property type="entry name" value="Glyco_trans_2-like"/>
</dbReference>
<sequence>MQLFFLPLREDRPTCFTTSSRVRFSSGTVSPFSFSGLIPVGHFVPYLHCCSESRKSLLSSELIQPELNNSSVDSPRLKDVYQFGGSGGIWDMQTAEAQVLAAGEAATALQFDGIDDYALVRDFQGLPHTEITVCGWVNVHKHKTYSRIMSHEWVNWGWNFYVDGNGVIRFGIGQDNHDFAAGKIIFRGRWHHVAGTFNGSALQVYVDGVPGSRTFVEGKGLDHDGFLSIGGAEWDPFWGELDELQIWDRALPQERIFSLMEQRPTGNEDGLVGYWRMDEGQGLVLRDMTKLGNHAQLGRGRRSPKWVPSGAPLSIPCVPVNQSLTVKLHGKADGGSTPMPFLTSLPSDGILHQQLANGSFSAIASVPTQVMHPAQQVLFRAPEALQRDGHALESACTSFTFRVHDGRYASDGEATVWLDVVSNRSLCGARHLAASSCWQERTRIKYVVPHRRPKVSIIVPLYNQPDVLGETIDSIIAQTFRDWEVIIVNDGSTDNSHQVASGLVARYSKQGYRMRLMLKKNGGLADARNFGIRFARAEWILPLDSDDIIQPTFLEKAFAALDAGAGANLAIADLKGFGRDFKWVLPEYDATDLRYTNMFHCSAVIHKSVWDAVPGGYPTTTLFGYEDWAFWIAAERRVGLRPATIREFLFLYRIREESMHQTLLKNQEFSLASVRMLYPTMYPVELLINCHDKFLVNPPEKVVQTVEEKAHKFPAAAVPRLMRGLIREGMGFSVHHGRFWDEALQDYRDAAERTSFEDWQPRWREALLLQRMGRYAEGNATMISLFRQFSGLDLAYESLHITSMQRVPRGPVYSDPNMWE</sequence>
<dbReference type="Pfam" id="PF00535">
    <property type="entry name" value="Glycos_transf_2"/>
    <property type="match status" value="1"/>
</dbReference>
<reference evidence="2" key="1">
    <citation type="submission" date="2014-05" db="EMBL/GenBank/DDBJ databases">
        <title>The transcriptome of the halophilic microalga Tetraselmis sp. GSL018 isolated from the Great Salt Lake, Utah.</title>
        <authorList>
            <person name="Jinkerson R.E."/>
            <person name="D'Adamo S."/>
            <person name="Posewitz M.C."/>
        </authorList>
    </citation>
    <scope>NUCLEOTIDE SEQUENCE</scope>
    <source>
        <strain evidence="2">GSL018</strain>
    </source>
</reference>
<dbReference type="Pfam" id="PF13385">
    <property type="entry name" value="Laminin_G_3"/>
    <property type="match status" value="1"/>
</dbReference>
<dbReference type="Gene3D" id="2.60.120.200">
    <property type="match status" value="1"/>
</dbReference>
<gene>
    <name evidence="2" type="ORF">TSPGSL018_31054</name>
</gene>
<organism evidence="2">
    <name type="scientific">Tetraselmis sp. GSL018</name>
    <dbReference type="NCBI Taxonomy" id="582737"/>
    <lineage>
        <taxon>Eukaryota</taxon>
        <taxon>Viridiplantae</taxon>
        <taxon>Chlorophyta</taxon>
        <taxon>core chlorophytes</taxon>
        <taxon>Chlorodendrophyceae</taxon>
        <taxon>Chlorodendrales</taxon>
        <taxon>Chlorodendraceae</taxon>
        <taxon>Tetraselmis</taxon>
    </lineage>
</organism>
<keyword evidence="2" id="KW-0808">Transferase</keyword>
<dbReference type="InterPro" id="IPR029044">
    <property type="entry name" value="Nucleotide-diphossugar_trans"/>
</dbReference>